<dbReference type="RefSeq" id="WP_344376419.1">
    <property type="nucleotide sequence ID" value="NZ_BAAAPW010000005.1"/>
</dbReference>
<protein>
    <submittedName>
        <fullName evidence="1">Organomercurial lyase</fullName>
    </submittedName>
</protein>
<organism evidence="1 2">
    <name type="scientific">Agromyces tropicus</name>
    <dbReference type="NCBI Taxonomy" id="555371"/>
    <lineage>
        <taxon>Bacteria</taxon>
        <taxon>Bacillati</taxon>
        <taxon>Actinomycetota</taxon>
        <taxon>Actinomycetes</taxon>
        <taxon>Micrococcales</taxon>
        <taxon>Microbacteriaceae</taxon>
        <taxon>Agromyces</taxon>
    </lineage>
</organism>
<dbReference type="Pfam" id="PF03243">
    <property type="entry name" value="MerB"/>
    <property type="match status" value="1"/>
</dbReference>
<keyword evidence="1" id="KW-0456">Lyase</keyword>
<dbReference type="Proteomes" id="UP001501196">
    <property type="component" value="Unassembled WGS sequence"/>
</dbReference>
<dbReference type="GO" id="GO:0016829">
    <property type="term" value="F:lyase activity"/>
    <property type="evidence" value="ECO:0007669"/>
    <property type="project" value="UniProtKB-KW"/>
</dbReference>
<evidence type="ECO:0000313" key="2">
    <source>
        <dbReference type="Proteomes" id="UP001501196"/>
    </source>
</evidence>
<name>A0ABN2URS1_9MICO</name>
<dbReference type="InterPro" id="IPR053717">
    <property type="entry name" value="MerB_lyase_sf"/>
</dbReference>
<proteinExistence type="predicted"/>
<evidence type="ECO:0000313" key="1">
    <source>
        <dbReference type="EMBL" id="GAA2042365.1"/>
    </source>
</evidence>
<dbReference type="Gene3D" id="3.30.450.410">
    <property type="match status" value="1"/>
</dbReference>
<dbReference type="InterPro" id="IPR004927">
    <property type="entry name" value="MerB"/>
</dbReference>
<comment type="caution">
    <text evidence="1">The sequence shown here is derived from an EMBL/GenBank/DDBJ whole genome shotgun (WGS) entry which is preliminary data.</text>
</comment>
<dbReference type="SUPFAM" id="SSF160387">
    <property type="entry name" value="NosL/MerB-like"/>
    <property type="match status" value="1"/>
</dbReference>
<sequence length="235" mass="25231">MGGDATDDEHAGEAERVRLAVYRGFADEGRAPSRSAIAESTGLDGDAVDRAMATLAALRHVVLDDDGRIVMAHPFASINLGFSVMGDRTLWWGGCAWDSFAIPNLVPGVDEVLVATTCPACGTPHAYVVDVDGPPEGGGLAHFLVPTAHIWDDVVHTCANQRIFCDERCIEDWLAATGNARGSVFDLATLWRLAAHWYDGRLDSPYVRREPSEARAYFAGVGLSGAFWGLEEEGA</sequence>
<gene>
    <name evidence="1" type="primary">merB</name>
    <name evidence="1" type="ORF">GCM10009819_30960</name>
</gene>
<accession>A0ABN2URS1</accession>
<reference evidence="1 2" key="1">
    <citation type="journal article" date="2019" name="Int. J. Syst. Evol. Microbiol.">
        <title>The Global Catalogue of Microorganisms (GCM) 10K type strain sequencing project: providing services to taxonomists for standard genome sequencing and annotation.</title>
        <authorList>
            <consortium name="The Broad Institute Genomics Platform"/>
            <consortium name="The Broad Institute Genome Sequencing Center for Infectious Disease"/>
            <person name="Wu L."/>
            <person name="Ma J."/>
        </authorList>
    </citation>
    <scope>NUCLEOTIDE SEQUENCE [LARGE SCALE GENOMIC DNA]</scope>
    <source>
        <strain evidence="1 2">JCM 15672</strain>
    </source>
</reference>
<dbReference type="EMBL" id="BAAAPW010000005">
    <property type="protein sequence ID" value="GAA2042365.1"/>
    <property type="molecule type" value="Genomic_DNA"/>
</dbReference>
<keyword evidence="2" id="KW-1185">Reference proteome</keyword>